<comment type="caution">
    <text evidence="2">The sequence shown here is derived from an EMBL/GenBank/DDBJ whole genome shotgun (WGS) entry which is preliminary data.</text>
</comment>
<protein>
    <submittedName>
        <fullName evidence="2">MBL fold metallo-hydrolase</fullName>
    </submittedName>
</protein>
<reference evidence="2 3" key="1">
    <citation type="journal article" date="2018" name="Arch. Microbiol.">
        <title>New insights into the metabolic potential of the phototrophic purple bacterium Rhodopila globiformis DSM 161(T) from its draft genome sequence and evidence for a vanadium-dependent nitrogenase.</title>
        <authorList>
            <person name="Imhoff J.F."/>
            <person name="Rahn T."/>
            <person name="Kunzel S."/>
            <person name="Neulinger S.C."/>
        </authorList>
    </citation>
    <scope>NUCLEOTIDE SEQUENCE [LARGE SCALE GENOMIC DNA]</scope>
    <source>
        <strain evidence="2 3">DSM 161</strain>
    </source>
</reference>
<dbReference type="Gene3D" id="3.60.15.10">
    <property type="entry name" value="Ribonuclease Z/Hydroxyacylglutathione hydrolase-like"/>
    <property type="match status" value="1"/>
</dbReference>
<keyword evidence="3" id="KW-1185">Reference proteome</keyword>
<dbReference type="Proteomes" id="UP000239724">
    <property type="component" value="Unassembled WGS sequence"/>
</dbReference>
<dbReference type="InterPro" id="IPR050662">
    <property type="entry name" value="Sec-metab_biosynth-thioest"/>
</dbReference>
<dbReference type="Pfam" id="PF17778">
    <property type="entry name" value="WHD_BLACT"/>
    <property type="match status" value="1"/>
</dbReference>
<dbReference type="PANTHER" id="PTHR23131:SF0">
    <property type="entry name" value="ENDORIBONUCLEASE LACTB2"/>
    <property type="match status" value="1"/>
</dbReference>
<dbReference type="EMBL" id="NHRY01000060">
    <property type="protein sequence ID" value="PPQ36238.1"/>
    <property type="molecule type" value="Genomic_DNA"/>
</dbReference>
<dbReference type="PANTHER" id="PTHR23131">
    <property type="entry name" value="ENDORIBONUCLEASE LACTB2"/>
    <property type="match status" value="1"/>
</dbReference>
<dbReference type="InterPro" id="IPR036388">
    <property type="entry name" value="WH-like_DNA-bd_sf"/>
</dbReference>
<dbReference type="GO" id="GO:0016787">
    <property type="term" value="F:hydrolase activity"/>
    <property type="evidence" value="ECO:0007669"/>
    <property type="project" value="UniProtKB-KW"/>
</dbReference>
<dbReference type="SUPFAM" id="SSF56281">
    <property type="entry name" value="Metallo-hydrolase/oxidoreductase"/>
    <property type="match status" value="1"/>
</dbReference>
<dbReference type="InterPro" id="IPR036866">
    <property type="entry name" value="RibonucZ/Hydroxyglut_hydro"/>
</dbReference>
<dbReference type="Pfam" id="PF00753">
    <property type="entry name" value="Lactamase_B"/>
    <property type="match status" value="2"/>
</dbReference>
<dbReference type="AlphaFoldDB" id="A0A2S6NLL7"/>
<name>A0A2S6NLL7_RHOGL</name>
<keyword evidence="2" id="KW-0378">Hydrolase</keyword>
<organism evidence="2 3">
    <name type="scientific">Rhodopila globiformis</name>
    <name type="common">Rhodopseudomonas globiformis</name>
    <dbReference type="NCBI Taxonomy" id="1071"/>
    <lineage>
        <taxon>Bacteria</taxon>
        <taxon>Pseudomonadati</taxon>
        <taxon>Pseudomonadota</taxon>
        <taxon>Alphaproteobacteria</taxon>
        <taxon>Acetobacterales</taxon>
        <taxon>Acetobacteraceae</taxon>
        <taxon>Rhodopila</taxon>
    </lineage>
</organism>
<sequence>MSFLTEAEPDRGANLPVLPGISRVVANNPGPMTYYGTNTYLIDTPDGTAVLDPGPENHPEHVEAILRHTGGKVALILVSHTHHDHVGAVPALQAATGARTAGYRQSAIDSFTPDIGLSHGDRIAGMEAVHTPGHASDHICFARPGAEGDRILFSADHVMSWSTSIVSPPGGNMRDYFASLNLLLGRDDNVYLPGHGPLLREPHSLVRAMLTHRMLREQAIARKLSDGPADTYTIMDTLYSQLNPRLRRAAERNVLAHLLKMESEGKAVRDGELWRAA</sequence>
<evidence type="ECO:0000259" key="1">
    <source>
        <dbReference type="SMART" id="SM00849"/>
    </source>
</evidence>
<dbReference type="SMART" id="SM00849">
    <property type="entry name" value="Lactamase_B"/>
    <property type="match status" value="1"/>
</dbReference>
<dbReference type="Gene3D" id="1.10.10.10">
    <property type="entry name" value="Winged helix-like DNA-binding domain superfamily/Winged helix DNA-binding domain"/>
    <property type="match status" value="1"/>
</dbReference>
<evidence type="ECO:0000313" key="2">
    <source>
        <dbReference type="EMBL" id="PPQ36238.1"/>
    </source>
</evidence>
<dbReference type="InterPro" id="IPR001279">
    <property type="entry name" value="Metallo-B-lactamas"/>
</dbReference>
<dbReference type="InterPro" id="IPR041516">
    <property type="entry name" value="LACTB2_WH"/>
</dbReference>
<feature type="domain" description="Metallo-beta-lactamase" evidence="1">
    <location>
        <begin position="36"/>
        <end position="195"/>
    </location>
</feature>
<proteinExistence type="predicted"/>
<gene>
    <name evidence="2" type="ORF">CCS01_05465</name>
</gene>
<evidence type="ECO:0000313" key="3">
    <source>
        <dbReference type="Proteomes" id="UP000239724"/>
    </source>
</evidence>
<dbReference type="OrthoDB" id="9802991at2"/>
<dbReference type="CDD" id="cd16278">
    <property type="entry name" value="metallo-hydrolase-like_MBL-fold"/>
    <property type="match status" value="1"/>
</dbReference>
<accession>A0A2S6NLL7</accession>
<dbReference type="RefSeq" id="WP_104517834.1">
    <property type="nucleotide sequence ID" value="NZ_NHRY01000060.1"/>
</dbReference>